<keyword evidence="2" id="KW-0808">Transferase</keyword>
<dbReference type="Pfam" id="PF12746">
    <property type="entry name" value="GNAT_acetyltran"/>
    <property type="match status" value="1"/>
</dbReference>
<keyword evidence="2" id="KW-0012">Acyltransferase</keyword>
<dbReference type="SUPFAM" id="SSF55729">
    <property type="entry name" value="Acyl-CoA N-acyltransferases (Nat)"/>
    <property type="match status" value="1"/>
</dbReference>
<keyword evidence="3" id="KW-1185">Reference proteome</keyword>
<dbReference type="CDD" id="cd04301">
    <property type="entry name" value="NAT_SF"/>
    <property type="match status" value="1"/>
</dbReference>
<evidence type="ECO:0000313" key="2">
    <source>
        <dbReference type="EMBL" id="MCY1140141.1"/>
    </source>
</evidence>
<dbReference type="Proteomes" id="UP001151002">
    <property type="component" value="Unassembled WGS sequence"/>
</dbReference>
<dbReference type="InterPro" id="IPR016181">
    <property type="entry name" value="Acyl_CoA_acyltransferase"/>
</dbReference>
<dbReference type="RefSeq" id="WP_267564285.1">
    <property type="nucleotide sequence ID" value="NZ_JAPNTZ010000006.1"/>
</dbReference>
<feature type="domain" description="N-acetyltransferase" evidence="1">
    <location>
        <begin position="120"/>
        <end position="253"/>
    </location>
</feature>
<accession>A0ABT4B0Y6</accession>
<dbReference type="InterPro" id="IPR000182">
    <property type="entry name" value="GNAT_dom"/>
</dbReference>
<evidence type="ECO:0000259" key="1">
    <source>
        <dbReference type="PROSITE" id="PS51186"/>
    </source>
</evidence>
<reference evidence="2" key="1">
    <citation type="submission" date="2022-11" db="EMBL/GenBank/DDBJ databases">
        <authorList>
            <person name="Somphong A."/>
            <person name="Phongsopitanun W."/>
        </authorList>
    </citation>
    <scope>NUCLEOTIDE SEQUENCE</scope>
    <source>
        <strain evidence="2">Pm04-4</strain>
    </source>
</reference>
<dbReference type="EMBL" id="JAPNTZ010000006">
    <property type="protein sequence ID" value="MCY1140141.1"/>
    <property type="molecule type" value="Genomic_DNA"/>
</dbReference>
<dbReference type="EC" id="2.3.1.-" evidence="2"/>
<evidence type="ECO:0000313" key="3">
    <source>
        <dbReference type="Proteomes" id="UP001151002"/>
    </source>
</evidence>
<proteinExistence type="predicted"/>
<protein>
    <submittedName>
        <fullName evidence="2">GNAT family N-acetyltransferase</fullName>
        <ecNumber evidence="2">2.3.1.-</ecNumber>
    </submittedName>
</protein>
<comment type="caution">
    <text evidence="2">The sequence shown here is derived from an EMBL/GenBank/DDBJ whole genome shotgun (WGS) entry which is preliminary data.</text>
</comment>
<dbReference type="PROSITE" id="PS51186">
    <property type="entry name" value="GNAT"/>
    <property type="match status" value="1"/>
</dbReference>
<sequence length="253" mass="26300">MSDDLLVEHARRLWAGLAGAPVEFGADGLEVVVSSSSRLCPPGWVGIVRVSEGVIATAPDERSADVVRRGLGGLGAAALTDVDVVRGRLPVEDVLGPATLAYCDADGFRAGADECRAAADGVRAGADDGVERVAVGELGSLIGRVSDDERGEAGLEDIDSAAFVLRSAGEIVAASGYEVWPTGTAHLSVLTDPRHRGRGLARSVASAAVRDALRAGLVPQWRARPEPSRRLARALGFRELGAQLSIRLHTTPS</sequence>
<organism evidence="2 3">
    <name type="scientific">Paractinoplanes pyxinae</name>
    <dbReference type="NCBI Taxonomy" id="2997416"/>
    <lineage>
        <taxon>Bacteria</taxon>
        <taxon>Bacillati</taxon>
        <taxon>Actinomycetota</taxon>
        <taxon>Actinomycetes</taxon>
        <taxon>Micromonosporales</taxon>
        <taxon>Micromonosporaceae</taxon>
        <taxon>Paractinoplanes</taxon>
    </lineage>
</organism>
<dbReference type="InterPro" id="IPR027365">
    <property type="entry name" value="GNAT_acetyltra_YdfB-like"/>
</dbReference>
<gene>
    <name evidence="2" type="ORF">OWR29_19240</name>
</gene>
<dbReference type="GO" id="GO:0016746">
    <property type="term" value="F:acyltransferase activity"/>
    <property type="evidence" value="ECO:0007669"/>
    <property type="project" value="UniProtKB-KW"/>
</dbReference>
<name>A0ABT4B0Y6_9ACTN</name>
<dbReference type="Gene3D" id="3.40.630.30">
    <property type="match status" value="1"/>
</dbReference>